<dbReference type="InterPro" id="IPR036770">
    <property type="entry name" value="Ankyrin_rpt-contain_sf"/>
</dbReference>
<dbReference type="Pfam" id="PF00520">
    <property type="entry name" value="Ion_trans"/>
    <property type="match status" value="1"/>
</dbReference>
<evidence type="ECO:0000256" key="11">
    <source>
        <dbReference type="PROSITE-ProRule" id="PRU00023"/>
    </source>
</evidence>
<keyword evidence="2" id="KW-0813">Transport</keyword>
<dbReference type="AlphaFoldDB" id="A0A553N8H0"/>
<dbReference type="PANTHER" id="PTHR47143:SF4">
    <property type="entry name" value="TRANSIENT RECEPTOR POTENTIAL CATION CHANNEL PROTEIN PAINLESS"/>
    <property type="match status" value="1"/>
</dbReference>
<feature type="transmembrane region" description="Helical" evidence="13">
    <location>
        <begin position="624"/>
        <end position="644"/>
    </location>
</feature>
<keyword evidence="12" id="KW-0175">Coiled coil</keyword>
<gene>
    <name evidence="15" type="ORF">TCAL_09528</name>
</gene>
<dbReference type="PANTHER" id="PTHR47143">
    <property type="entry name" value="TRANSIENT RECEPTOR POTENTIAL CATION CHANNEL PROTEIN PAINLESS"/>
    <property type="match status" value="1"/>
</dbReference>
<keyword evidence="6 13" id="KW-1133">Transmembrane helix</keyword>
<dbReference type="InterPro" id="IPR002110">
    <property type="entry name" value="Ankyrin_rpt"/>
</dbReference>
<dbReference type="Gene3D" id="1.25.40.20">
    <property type="entry name" value="Ankyrin repeat-containing domain"/>
    <property type="match status" value="2"/>
</dbReference>
<dbReference type="Pfam" id="PF00023">
    <property type="entry name" value="Ank"/>
    <property type="match status" value="1"/>
</dbReference>
<comment type="subcellular location">
    <subcellularLocation>
        <location evidence="1">Membrane</location>
        <topology evidence="1">Multi-pass membrane protein</topology>
    </subcellularLocation>
</comment>
<feature type="coiled-coil region" evidence="12">
    <location>
        <begin position="1016"/>
        <end position="1043"/>
    </location>
</feature>
<keyword evidence="8" id="KW-0406">Ion transport</keyword>
<evidence type="ECO:0000256" key="6">
    <source>
        <dbReference type="ARBA" id="ARBA00022989"/>
    </source>
</evidence>
<evidence type="ECO:0000256" key="3">
    <source>
        <dbReference type="ARBA" id="ARBA00022606"/>
    </source>
</evidence>
<dbReference type="GO" id="GO:0005216">
    <property type="term" value="F:monoatomic ion channel activity"/>
    <property type="evidence" value="ECO:0007669"/>
    <property type="project" value="InterPro"/>
</dbReference>
<dbReference type="SUPFAM" id="SSF48403">
    <property type="entry name" value="Ankyrin repeat"/>
    <property type="match status" value="2"/>
</dbReference>
<feature type="transmembrane region" description="Helical" evidence="13">
    <location>
        <begin position="785"/>
        <end position="808"/>
    </location>
</feature>
<dbReference type="Pfam" id="PF12796">
    <property type="entry name" value="Ank_2"/>
    <property type="match status" value="1"/>
</dbReference>
<evidence type="ECO:0000256" key="9">
    <source>
        <dbReference type="ARBA" id="ARBA00023136"/>
    </source>
</evidence>
<keyword evidence="4 13" id="KW-0812">Transmembrane</keyword>
<dbReference type="InterPro" id="IPR005821">
    <property type="entry name" value="Ion_trans_dom"/>
</dbReference>
<dbReference type="PRINTS" id="PR01415">
    <property type="entry name" value="ANKYRIN"/>
</dbReference>
<evidence type="ECO:0000259" key="14">
    <source>
        <dbReference type="Pfam" id="PF00520"/>
    </source>
</evidence>
<evidence type="ECO:0000256" key="7">
    <source>
        <dbReference type="ARBA" id="ARBA00023043"/>
    </source>
</evidence>
<name>A0A553N8H0_TIGCA</name>
<evidence type="ECO:0000256" key="13">
    <source>
        <dbReference type="SAM" id="Phobius"/>
    </source>
</evidence>
<feature type="domain" description="Ion transport" evidence="14">
    <location>
        <begin position="689"/>
        <end position="893"/>
    </location>
</feature>
<feature type="transmembrane region" description="Helical" evidence="13">
    <location>
        <begin position="859"/>
        <end position="883"/>
    </location>
</feature>
<evidence type="ECO:0000256" key="2">
    <source>
        <dbReference type="ARBA" id="ARBA00022448"/>
    </source>
</evidence>
<comment type="caution">
    <text evidence="15">The sequence shown here is derived from an EMBL/GenBank/DDBJ whole genome shotgun (WGS) entry which is preliminary data.</text>
</comment>
<dbReference type="Proteomes" id="UP000318571">
    <property type="component" value="Chromosome 8"/>
</dbReference>
<dbReference type="GO" id="GO:0034703">
    <property type="term" value="C:cation channel complex"/>
    <property type="evidence" value="ECO:0007669"/>
    <property type="project" value="UniProtKB-ARBA"/>
</dbReference>
<dbReference type="InterPro" id="IPR052076">
    <property type="entry name" value="TRP_cation_channel"/>
</dbReference>
<evidence type="ECO:0000313" key="16">
    <source>
        <dbReference type="Proteomes" id="UP000318571"/>
    </source>
</evidence>
<evidence type="ECO:0000256" key="12">
    <source>
        <dbReference type="SAM" id="Coils"/>
    </source>
</evidence>
<feature type="repeat" description="ANK" evidence="11">
    <location>
        <begin position="196"/>
        <end position="226"/>
    </location>
</feature>
<accession>A0A553N8H0</accession>
<dbReference type="PROSITE" id="PS50297">
    <property type="entry name" value="ANK_REP_REGION"/>
    <property type="match status" value="3"/>
</dbReference>
<dbReference type="STRING" id="6832.A0A553N8H0"/>
<organism evidence="15 16">
    <name type="scientific">Tigriopus californicus</name>
    <name type="common">Marine copepod</name>
    <dbReference type="NCBI Taxonomy" id="6832"/>
    <lineage>
        <taxon>Eukaryota</taxon>
        <taxon>Metazoa</taxon>
        <taxon>Ecdysozoa</taxon>
        <taxon>Arthropoda</taxon>
        <taxon>Crustacea</taxon>
        <taxon>Multicrustacea</taxon>
        <taxon>Hexanauplia</taxon>
        <taxon>Copepoda</taxon>
        <taxon>Harpacticoida</taxon>
        <taxon>Harpacticidae</taxon>
        <taxon>Tigriopus</taxon>
    </lineage>
</organism>
<keyword evidence="16" id="KW-1185">Reference proteome</keyword>
<dbReference type="OMA" id="WQRIRGY"/>
<feature type="transmembrane region" description="Helical" evidence="13">
    <location>
        <begin position="656"/>
        <end position="679"/>
    </location>
</feature>
<feature type="transmembrane region" description="Helical" evidence="13">
    <location>
        <begin position="685"/>
        <end position="705"/>
    </location>
</feature>
<feature type="repeat" description="ANK" evidence="11">
    <location>
        <begin position="85"/>
        <end position="117"/>
    </location>
</feature>
<protein>
    <recommendedName>
        <fullName evidence="14">Ion transport domain-containing protein</fullName>
    </recommendedName>
</protein>
<keyword evidence="3" id="KW-0716">Sensory transduction</keyword>
<evidence type="ECO:0000256" key="1">
    <source>
        <dbReference type="ARBA" id="ARBA00004141"/>
    </source>
</evidence>
<keyword evidence="9 13" id="KW-0472">Membrane</keyword>
<feature type="transmembrane region" description="Helical" evidence="13">
    <location>
        <begin position="745"/>
        <end position="764"/>
    </location>
</feature>
<evidence type="ECO:0000313" key="15">
    <source>
        <dbReference type="EMBL" id="TRY61746.1"/>
    </source>
</evidence>
<dbReference type="PROSITE" id="PS50088">
    <property type="entry name" value="ANK_REPEAT"/>
    <property type="match status" value="4"/>
</dbReference>
<reference evidence="15 16" key="1">
    <citation type="journal article" date="2018" name="Nat. Ecol. Evol.">
        <title>Genomic signatures of mitonuclear coevolution across populations of Tigriopus californicus.</title>
        <authorList>
            <person name="Barreto F.S."/>
            <person name="Watson E.T."/>
            <person name="Lima T.G."/>
            <person name="Willett C.S."/>
            <person name="Edmands S."/>
            <person name="Li W."/>
            <person name="Burton R.S."/>
        </authorList>
    </citation>
    <scope>NUCLEOTIDE SEQUENCE [LARGE SCALE GENOMIC DNA]</scope>
    <source>
        <strain evidence="15 16">San Diego</strain>
    </source>
</reference>
<dbReference type="SMART" id="SM00248">
    <property type="entry name" value="ANK"/>
    <property type="match status" value="7"/>
</dbReference>
<keyword evidence="10" id="KW-0407">Ion channel</keyword>
<feature type="repeat" description="ANK" evidence="11">
    <location>
        <begin position="160"/>
        <end position="183"/>
    </location>
</feature>
<keyword evidence="5" id="KW-0677">Repeat</keyword>
<proteinExistence type="predicted"/>
<sequence>MAYKNNNFKGKGPKGALVDYCRTTSCFGDLKVNALACLNTQDENQFRNILAEECPMDDGNGEWAKGLFPLPEDHWINQPYGEEQSFKTLLHLAIERSEFRFIEALLSAGARADQHNELLGLSPIHVAIGTGNLGLVKTLVGYMDKKPRINRAKLMAYNRAGQTALHLAASGGRNDILTYLVEHPDVTNVDPRDLTGGQTPLYLAAKNGHAKSAELLIAHGAQLSLKICGKTVEDVIKEKMPYFDPLRVDVIRKPCIPMDIGDHLNTILDQAQMNLMKKLSNSCSVLEFMIFIQQLNPEELNQVNACGMTLFQKACDYGLHEHVQAMLDHGMNPKEVCPECSTAPVLLAAANGCHEVIQVLKGHKVEGKSDVTTNFSVLETTSGESVLTWVLKKPKQLIGTTFSYEKCFNILMEDGGPNFNAEITRIINHKDSLQNTPLHYGAQLWNQNVVRQLLERGANVGIRNIWEETPIALIMPETMESFLDDYCLRSKNEVTHDDFSIEFNYSFLAPPVDDPRFDENDLEGQKMVENAALPETESLWYMSQSKHHRHLLNHPVVTSFLWLKWQRIRGYFNRNLRFYLMFVACLSWYIFERFGGISSRSSITEENDSFCAELSLRRDDGHGLWYALFAFHACIQVALILGDWRYDCIHCDLRTSIQMCFTGWLEALTAALICGLLYFKTHLLWTSLTILMALLILREVLQMSASLKRYLVSPENWLEMVMIGLVAFILWVPDALLANPCEIKRHLSAIAIILSWAELITLVGRHPRLGRYNIYVTMFYKVLKTFFRFLIWYSFFILAFGLGFYIMLHKDIPGHDLSKDEYQFFNYPWLALVKTSTMFVGEIEFSDIPIDLEGNMTHIGYLFLLAFIFLIVVVLMNLLNGLAVSDTGIIREKAQIVSAISRVETISYIESLMLGDPFDFLSNWPPFSFVKAIPSLAICRCLYRNQAIRDVSHKITGATGILLFYSMLPTKTMMIYPNKRSNTCFSLMKDMSKEVISDAKTIIVRREESKRWDKERFSMETQIRELREKMDNVEEKLGKIIDILAR</sequence>
<feature type="repeat" description="ANK" evidence="11">
    <location>
        <begin position="433"/>
        <end position="465"/>
    </location>
</feature>
<dbReference type="OrthoDB" id="2157354at2759"/>
<feature type="transmembrane region" description="Helical" evidence="13">
    <location>
        <begin position="717"/>
        <end position="733"/>
    </location>
</feature>
<evidence type="ECO:0000256" key="4">
    <source>
        <dbReference type="ARBA" id="ARBA00022692"/>
    </source>
</evidence>
<keyword evidence="7 11" id="KW-0040">ANK repeat</keyword>
<dbReference type="EMBL" id="VCGU01000459">
    <property type="protein sequence ID" value="TRY61746.1"/>
    <property type="molecule type" value="Genomic_DNA"/>
</dbReference>
<evidence type="ECO:0000256" key="8">
    <source>
        <dbReference type="ARBA" id="ARBA00023065"/>
    </source>
</evidence>
<evidence type="ECO:0000256" key="10">
    <source>
        <dbReference type="ARBA" id="ARBA00023303"/>
    </source>
</evidence>
<evidence type="ECO:0000256" key="5">
    <source>
        <dbReference type="ARBA" id="ARBA00022737"/>
    </source>
</evidence>